<accession>A0A060T252</accession>
<dbReference type="AlphaFoldDB" id="A0A060T252"/>
<organism evidence="2">
    <name type="scientific">Blastobotrys adeninivorans</name>
    <name type="common">Yeast</name>
    <name type="synonym">Arxula adeninivorans</name>
    <dbReference type="NCBI Taxonomy" id="409370"/>
    <lineage>
        <taxon>Eukaryota</taxon>
        <taxon>Fungi</taxon>
        <taxon>Dikarya</taxon>
        <taxon>Ascomycota</taxon>
        <taxon>Saccharomycotina</taxon>
        <taxon>Dipodascomycetes</taxon>
        <taxon>Dipodascales</taxon>
        <taxon>Trichomonascaceae</taxon>
        <taxon>Blastobotrys</taxon>
    </lineage>
</organism>
<gene>
    <name evidence="2" type="ORF">GNLVRS02_ARAD1A05126g</name>
</gene>
<feature type="region of interest" description="Disordered" evidence="1">
    <location>
        <begin position="1"/>
        <end position="33"/>
    </location>
</feature>
<dbReference type="EMBL" id="HG937691">
    <property type="protein sequence ID" value="CDP33246.1"/>
    <property type="molecule type" value="Genomic_DNA"/>
</dbReference>
<sequence length="91" mass="10614">MDESSIQQWNQWMRRLSSTSHDSDQDTHERRPSMIERLASKAMEYEELVIRMFMWDTSDYVEMDEESTIESNGIRGSSFSSNLSPNLSSSP</sequence>
<feature type="compositionally biased region" description="Basic and acidic residues" evidence="1">
    <location>
        <begin position="21"/>
        <end position="33"/>
    </location>
</feature>
<name>A0A060T252_BLAAD</name>
<proteinExistence type="predicted"/>
<feature type="compositionally biased region" description="Polar residues" evidence="1">
    <location>
        <begin position="1"/>
        <end position="11"/>
    </location>
</feature>
<feature type="region of interest" description="Disordered" evidence="1">
    <location>
        <begin position="66"/>
        <end position="91"/>
    </location>
</feature>
<evidence type="ECO:0000313" key="2">
    <source>
        <dbReference type="EMBL" id="CDP33246.1"/>
    </source>
</evidence>
<reference evidence="2" key="2">
    <citation type="submission" date="2014-06" db="EMBL/GenBank/DDBJ databases">
        <title>The complete genome of Blastobotrys (Arxula) adeninivorans LS3 - a yeast of biotechnological interest.</title>
        <authorList>
            <person name="Kunze G."/>
            <person name="Gaillardin C."/>
            <person name="Czernicka M."/>
            <person name="Durrens P."/>
            <person name="Martin T."/>
            <person name="Boer E."/>
            <person name="Gabaldon T."/>
            <person name="Cruz J."/>
            <person name="Talla E."/>
            <person name="Marck C."/>
            <person name="Goffeau A."/>
            <person name="Barbe V."/>
            <person name="Baret P."/>
            <person name="Baronian K."/>
            <person name="Beier S."/>
            <person name="Bleykasten C."/>
            <person name="Bode R."/>
            <person name="Casaregola S."/>
            <person name="Despons L."/>
            <person name="Fairhead C."/>
            <person name="Giersberg M."/>
            <person name="Gierski P."/>
            <person name="Hahnel U."/>
            <person name="Hartmann A."/>
            <person name="Jankowska D."/>
            <person name="Jubin C."/>
            <person name="Jung P."/>
            <person name="Lafontaine I."/>
            <person name="Leh-Louis V."/>
            <person name="Lemaire M."/>
            <person name="Marcet-Houben M."/>
            <person name="Mascher M."/>
            <person name="Morel G."/>
            <person name="Richard G.-F."/>
            <person name="Riechen J."/>
            <person name="Sacerdot C."/>
            <person name="Sarkar A."/>
            <person name="Savel G."/>
            <person name="Schacherer J."/>
            <person name="Sherman D."/>
            <person name="Straub M.-L."/>
            <person name="Stein N."/>
            <person name="Thierry A."/>
            <person name="Trautwein-Schult A."/>
            <person name="Westhof E."/>
            <person name="Worch S."/>
            <person name="Dujon B."/>
            <person name="Souciet J.-L."/>
            <person name="Wincker P."/>
            <person name="Scholz U."/>
            <person name="Neuveglise N."/>
        </authorList>
    </citation>
    <scope>NUCLEOTIDE SEQUENCE</scope>
    <source>
        <strain evidence="2">LS3</strain>
    </source>
</reference>
<feature type="compositionally biased region" description="Low complexity" evidence="1">
    <location>
        <begin position="77"/>
        <end position="91"/>
    </location>
</feature>
<reference evidence="2" key="1">
    <citation type="submission" date="2014-02" db="EMBL/GenBank/DDBJ databases">
        <authorList>
            <person name="Genoscope - CEA"/>
        </authorList>
    </citation>
    <scope>NUCLEOTIDE SEQUENCE</scope>
    <source>
        <strain evidence="2">LS3</strain>
    </source>
</reference>
<protein>
    <submittedName>
        <fullName evidence="2">ARAD1A05126p</fullName>
    </submittedName>
</protein>
<evidence type="ECO:0000256" key="1">
    <source>
        <dbReference type="SAM" id="MobiDB-lite"/>
    </source>
</evidence>